<sequence>MDRDRGHPGLRQPLPAQHRRPGPALCHRRGLPLLPGPPDHPGDRHLRAEGPEPAGLDRGAVAGRDHPGRQSADLRDRPPPGTDPAAVGPAPPSREPAAGPEVGRVERTGARGMTRFRRRRWMLWIGMAAPVLACVTFVSAALTFPTLNHATQYISELGSAAAPMPQLFNAGILLSGVAAAFAGAGFALTLLALGGGRVAAGVIFAAFLLGAAGLILSTVWLYPDPMHAIINLGLGIQLAPIFLIWGLARVRGFGRLKVFLAVVFVAMLILTAITNYHFIPLFPGVVNADNVGLWERVYAFVLIGWVGVAAFVLERRLIAVAAGEGGSSPPTRPA</sequence>
<feature type="compositionally biased region" description="Basic residues" evidence="1">
    <location>
        <begin position="17"/>
        <end position="30"/>
    </location>
</feature>
<keyword evidence="4" id="KW-1185">Reference proteome</keyword>
<evidence type="ECO:0008006" key="5">
    <source>
        <dbReference type="Google" id="ProtNLM"/>
    </source>
</evidence>
<feature type="transmembrane region" description="Helical" evidence="2">
    <location>
        <begin position="297"/>
        <end position="313"/>
    </location>
</feature>
<keyword evidence="2" id="KW-1133">Transmembrane helix</keyword>
<organism evidence="3 4">
    <name type="scientific">Caulobacter mirabilis</name>
    <dbReference type="NCBI Taxonomy" id="69666"/>
    <lineage>
        <taxon>Bacteria</taxon>
        <taxon>Pseudomonadati</taxon>
        <taxon>Pseudomonadota</taxon>
        <taxon>Alphaproteobacteria</taxon>
        <taxon>Caulobacterales</taxon>
        <taxon>Caulobacteraceae</taxon>
        <taxon>Caulobacter</taxon>
    </lineage>
</organism>
<dbReference type="AlphaFoldDB" id="A0A2D2AWI0"/>
<evidence type="ECO:0000313" key="3">
    <source>
        <dbReference type="EMBL" id="ATQ42356.1"/>
    </source>
</evidence>
<dbReference type="Pfam" id="PF06197">
    <property type="entry name" value="DUF998"/>
    <property type="match status" value="1"/>
</dbReference>
<feature type="transmembrane region" description="Helical" evidence="2">
    <location>
        <begin position="228"/>
        <end position="246"/>
    </location>
</feature>
<dbReference type="EMBL" id="CP024201">
    <property type="protein sequence ID" value="ATQ42356.1"/>
    <property type="molecule type" value="Genomic_DNA"/>
</dbReference>
<feature type="transmembrane region" description="Helical" evidence="2">
    <location>
        <begin position="167"/>
        <end position="191"/>
    </location>
</feature>
<feature type="transmembrane region" description="Helical" evidence="2">
    <location>
        <begin position="121"/>
        <end position="147"/>
    </location>
</feature>
<feature type="compositionally biased region" description="Basic and acidic residues" evidence="1">
    <location>
        <begin position="40"/>
        <end position="50"/>
    </location>
</feature>
<dbReference type="KEGG" id="cmb:CSW64_07980"/>
<dbReference type="OrthoDB" id="7185873at2"/>
<dbReference type="Proteomes" id="UP000228945">
    <property type="component" value="Chromosome"/>
</dbReference>
<name>A0A2D2AWI0_9CAUL</name>
<gene>
    <name evidence="3" type="ORF">CSW64_07980</name>
</gene>
<reference evidence="3 4" key="1">
    <citation type="submission" date="2017-10" db="EMBL/GenBank/DDBJ databases">
        <title>Genome sequence of Caulobacter mirabilis FWC38.</title>
        <authorList>
            <person name="Fiebig A."/>
            <person name="Crosson S."/>
        </authorList>
    </citation>
    <scope>NUCLEOTIDE SEQUENCE [LARGE SCALE GENOMIC DNA]</scope>
    <source>
        <strain evidence="3 4">FWC 38</strain>
    </source>
</reference>
<feature type="transmembrane region" description="Helical" evidence="2">
    <location>
        <begin position="258"/>
        <end position="277"/>
    </location>
</feature>
<proteinExistence type="predicted"/>
<keyword evidence="2" id="KW-0812">Transmembrane</keyword>
<accession>A0A2D2AWI0</accession>
<protein>
    <recommendedName>
        <fullName evidence="5">DUF998 domain-containing protein</fullName>
    </recommendedName>
</protein>
<feature type="transmembrane region" description="Helical" evidence="2">
    <location>
        <begin position="198"/>
        <end position="222"/>
    </location>
</feature>
<feature type="region of interest" description="Disordered" evidence="1">
    <location>
        <begin position="1"/>
        <end position="109"/>
    </location>
</feature>
<feature type="compositionally biased region" description="Basic and acidic residues" evidence="1">
    <location>
        <begin position="63"/>
        <end position="78"/>
    </location>
</feature>
<evidence type="ECO:0000256" key="1">
    <source>
        <dbReference type="SAM" id="MobiDB-lite"/>
    </source>
</evidence>
<evidence type="ECO:0000313" key="4">
    <source>
        <dbReference type="Proteomes" id="UP000228945"/>
    </source>
</evidence>
<keyword evidence="2" id="KW-0472">Membrane</keyword>
<dbReference type="InterPro" id="IPR009339">
    <property type="entry name" value="DUF998"/>
</dbReference>
<evidence type="ECO:0000256" key="2">
    <source>
        <dbReference type="SAM" id="Phobius"/>
    </source>
</evidence>